<dbReference type="KEGG" id="sfol:H3H32_23540"/>
<name>A0A7G5GPZ1_9BACT</name>
<keyword evidence="2" id="KW-1185">Reference proteome</keyword>
<dbReference type="Proteomes" id="UP000515369">
    <property type="component" value="Chromosome"/>
</dbReference>
<sequence>MEQPLSSYNFTFIGGPKSIYIFETRFGAEYEIKFKPSGYLVDNPAFEDFAFEMVIVLTANPYTPRLPPVDALMSATIRAIVADFFKTHERVVIYICDDSDSKADSCRKLFDRWFGRYKKEIFVKLNVPLGVDEDGMAYSVELISRFDNPHFMAIYESFKRTVSGEK</sequence>
<dbReference type="RefSeq" id="WP_182458046.1">
    <property type="nucleotide sequence ID" value="NZ_CP059732.1"/>
</dbReference>
<organism evidence="1 2">
    <name type="scientific">Spirosoma foliorum</name>
    <dbReference type="NCBI Taxonomy" id="2710596"/>
    <lineage>
        <taxon>Bacteria</taxon>
        <taxon>Pseudomonadati</taxon>
        <taxon>Bacteroidota</taxon>
        <taxon>Cytophagia</taxon>
        <taxon>Cytophagales</taxon>
        <taxon>Cytophagaceae</taxon>
        <taxon>Spirosoma</taxon>
    </lineage>
</organism>
<proteinExistence type="predicted"/>
<protein>
    <submittedName>
        <fullName evidence="1">Uncharacterized protein</fullName>
    </submittedName>
</protein>
<accession>A0A7G5GPZ1</accession>
<evidence type="ECO:0000313" key="1">
    <source>
        <dbReference type="EMBL" id="QMW00933.1"/>
    </source>
</evidence>
<dbReference type="Pfam" id="PF19666">
    <property type="entry name" value="DUF6169"/>
    <property type="match status" value="1"/>
</dbReference>
<reference evidence="1 2" key="1">
    <citation type="submission" date="2020-07" db="EMBL/GenBank/DDBJ databases">
        <title>Spirosoma foliorum sp. nov., isolated from the leaves on the Nejang mountain Korea, Republic of.</title>
        <authorList>
            <person name="Ho H."/>
            <person name="Lee Y.-J."/>
            <person name="Nurcahyanto D.-A."/>
            <person name="Kim S.-G."/>
        </authorList>
    </citation>
    <scope>NUCLEOTIDE SEQUENCE [LARGE SCALE GENOMIC DNA]</scope>
    <source>
        <strain evidence="1 2">PL0136</strain>
    </source>
</reference>
<evidence type="ECO:0000313" key="2">
    <source>
        <dbReference type="Proteomes" id="UP000515369"/>
    </source>
</evidence>
<dbReference type="AlphaFoldDB" id="A0A7G5GPZ1"/>
<dbReference type="InterPro" id="IPR046167">
    <property type="entry name" value="DUF6169"/>
</dbReference>
<gene>
    <name evidence="1" type="ORF">H3H32_23540</name>
</gene>
<dbReference type="EMBL" id="CP059732">
    <property type="protein sequence ID" value="QMW00933.1"/>
    <property type="molecule type" value="Genomic_DNA"/>
</dbReference>